<sequence>MIAPFQTVALKKPSFLQSIFRQNPEENALIELNNLIANGGIESISPEILENIEARYDLSLSDRFGLNLEEFYAVALNYYLTNFKMSEQESAKLKQLATALRLNEKTTEYFRLEIGKLTYRKCFIKTLNNEEFTTASEDYLKDIQYHLKLPEETEKAISKEVRSQHLLDYFHKMVADQRVSPQEEAAFKQKAKSLNINPEQNPETRQQLKDFRQYWSLENEELTAIENIFEIQKSETCYLVINRIQFYEPRSNRSKYGGTYDKLIDSGTLYLTHKRIFVIGLEKNYTIKLENIIRAQKSSDGITIHKMTGRNPTIKASQHEITQLVIILKRLGIYRN</sequence>
<proteinExistence type="predicted"/>
<keyword evidence="2" id="KW-1185">Reference proteome</keyword>
<organism evidence="1 2">
    <name type="scientific">Pedobacter endophyticus</name>
    <dbReference type="NCBI Taxonomy" id="2789740"/>
    <lineage>
        <taxon>Bacteria</taxon>
        <taxon>Pseudomonadati</taxon>
        <taxon>Bacteroidota</taxon>
        <taxon>Sphingobacteriia</taxon>
        <taxon>Sphingobacteriales</taxon>
        <taxon>Sphingobacteriaceae</taxon>
        <taxon>Pedobacter</taxon>
    </lineage>
</organism>
<dbReference type="SUPFAM" id="SSF158682">
    <property type="entry name" value="TerB-like"/>
    <property type="match status" value="1"/>
</dbReference>
<dbReference type="KEGG" id="pex:IZT61_17780"/>
<dbReference type="EMBL" id="CP064939">
    <property type="protein sequence ID" value="QPH38894.1"/>
    <property type="molecule type" value="Genomic_DNA"/>
</dbReference>
<evidence type="ECO:0000313" key="1">
    <source>
        <dbReference type="EMBL" id="QPH38894.1"/>
    </source>
</evidence>
<evidence type="ECO:0000313" key="2">
    <source>
        <dbReference type="Proteomes" id="UP000594759"/>
    </source>
</evidence>
<protein>
    <submittedName>
        <fullName evidence="1">Uncharacterized protein</fullName>
    </submittedName>
</protein>
<gene>
    <name evidence="1" type="ORF">IZT61_17780</name>
</gene>
<reference evidence="1 2" key="1">
    <citation type="submission" date="2020-11" db="EMBL/GenBank/DDBJ databases">
        <title>Pedobacter endophytica, an endophytic bacteria isolated form Carex pumila.</title>
        <authorList>
            <person name="Peng Y."/>
            <person name="Jiang L."/>
            <person name="Lee J."/>
        </authorList>
    </citation>
    <scope>NUCLEOTIDE SEQUENCE [LARGE SCALE GENOMIC DNA]</scope>
    <source>
        <strain evidence="1 2">JBR3-12</strain>
    </source>
</reference>
<dbReference type="AlphaFoldDB" id="A0A7U3Q5W1"/>
<accession>A0A7U3Q5W1</accession>
<dbReference type="InterPro" id="IPR029024">
    <property type="entry name" value="TerB-like"/>
</dbReference>
<name>A0A7U3Q5W1_9SPHI</name>
<dbReference type="Proteomes" id="UP000594759">
    <property type="component" value="Chromosome"/>
</dbReference>
<dbReference type="RefSeq" id="WP_196098369.1">
    <property type="nucleotide sequence ID" value="NZ_CP064939.1"/>
</dbReference>